<feature type="transmembrane region" description="Helical" evidence="1">
    <location>
        <begin position="33"/>
        <end position="55"/>
    </location>
</feature>
<dbReference type="AlphaFoldDB" id="A0AAU9EA95"/>
<feature type="transmembrane region" description="Helical" evidence="1">
    <location>
        <begin position="7"/>
        <end position="27"/>
    </location>
</feature>
<gene>
    <name evidence="2" type="ORF">HLPR_05350</name>
</gene>
<evidence type="ECO:0000313" key="2">
    <source>
        <dbReference type="EMBL" id="BEP28204.1"/>
    </source>
</evidence>
<keyword evidence="1" id="KW-0472">Membrane</keyword>
<reference evidence="2 3" key="1">
    <citation type="submission" date="2023-08" db="EMBL/GenBank/DDBJ databases">
        <title>Helicovermis profunda gen. nov., sp. nov., a novel mesophilic, fermentative bacterium within the Bacillota from a deep-sea hydrothermal vent chimney.</title>
        <authorList>
            <person name="Miyazaki U."/>
            <person name="Mizutani D."/>
            <person name="Hashimoto Y."/>
            <person name="Tame A."/>
            <person name="Sawayama S."/>
            <person name="Miyazaki J."/>
            <person name="Takai K."/>
            <person name="Nakagawa S."/>
        </authorList>
    </citation>
    <scope>NUCLEOTIDE SEQUENCE [LARGE SCALE GENOMIC DNA]</scope>
    <source>
        <strain evidence="2 3">S502</strain>
    </source>
</reference>
<name>A0AAU9EA95_9FIRM</name>
<proteinExistence type="predicted"/>
<keyword evidence="1" id="KW-0812">Transmembrane</keyword>
<keyword evidence="1" id="KW-1133">Transmembrane helix</keyword>
<dbReference type="KEGG" id="hprf:HLPR_05350"/>
<evidence type="ECO:0000256" key="1">
    <source>
        <dbReference type="SAM" id="Phobius"/>
    </source>
</evidence>
<sequence length="256" mass="30757">MKKEHIKLGALLITFSIIMYITHFLIFRNLEHLFIFLISDIAFVPLEVFLVSLVIEQLIEKQEEQKIIKKMNMLVGMFYQEIGNELLTFFVNADIELEKNKDCLMINFDWKKENYKNLKNIVKKHSHDIDFNKIKLDKLHLLLKKNRDLIVNLITNPVLLEKEYFSDVLMSIFHLLDELESRDYKKLSKEDNDHMKVDAKRVYEFLSIEWVVYMEQLQMAYPYLFFTALKNNPYDSREGSEIEKEIMLKINNKIEY</sequence>
<dbReference type="EMBL" id="AP028654">
    <property type="protein sequence ID" value="BEP28204.1"/>
    <property type="molecule type" value="Genomic_DNA"/>
</dbReference>
<accession>A0AAU9EA95</accession>
<dbReference type="RefSeq" id="WP_338536536.1">
    <property type="nucleotide sequence ID" value="NZ_AP028654.1"/>
</dbReference>
<keyword evidence="3" id="KW-1185">Reference proteome</keyword>
<organism evidence="2 3">
    <name type="scientific">Helicovermis profundi</name>
    <dbReference type="NCBI Taxonomy" id="3065157"/>
    <lineage>
        <taxon>Bacteria</taxon>
        <taxon>Bacillati</taxon>
        <taxon>Bacillota</taxon>
        <taxon>Clostridia</taxon>
        <taxon>Helicovermis</taxon>
    </lineage>
</organism>
<dbReference type="Proteomes" id="UP001321786">
    <property type="component" value="Chromosome"/>
</dbReference>
<evidence type="ECO:0000313" key="3">
    <source>
        <dbReference type="Proteomes" id="UP001321786"/>
    </source>
</evidence>
<protein>
    <submittedName>
        <fullName evidence="2">Uncharacterized protein</fullName>
    </submittedName>
</protein>